<reference evidence="1" key="1">
    <citation type="submission" date="2021-02" db="EMBL/GenBank/DDBJ databases">
        <authorList>
            <person name="Nowell W R."/>
        </authorList>
    </citation>
    <scope>NUCLEOTIDE SEQUENCE</scope>
</reference>
<feature type="non-terminal residue" evidence="1">
    <location>
        <position position="28"/>
    </location>
</feature>
<comment type="caution">
    <text evidence="1">The sequence shown here is derived from an EMBL/GenBank/DDBJ whole genome shotgun (WGS) entry which is preliminary data.</text>
</comment>
<sequence length="28" mass="2877">EDVPIGLLLGSKTFVQLIANPLAANLIG</sequence>
<proteinExistence type="predicted"/>
<organism evidence="1 2">
    <name type="scientific">Didymodactylos carnosus</name>
    <dbReference type="NCBI Taxonomy" id="1234261"/>
    <lineage>
        <taxon>Eukaryota</taxon>
        <taxon>Metazoa</taxon>
        <taxon>Spiralia</taxon>
        <taxon>Gnathifera</taxon>
        <taxon>Rotifera</taxon>
        <taxon>Eurotatoria</taxon>
        <taxon>Bdelloidea</taxon>
        <taxon>Philodinida</taxon>
        <taxon>Philodinidae</taxon>
        <taxon>Didymodactylos</taxon>
    </lineage>
</organism>
<gene>
    <name evidence="1" type="ORF">SRO942_LOCUS49538</name>
</gene>
<dbReference type="EMBL" id="CAJOBC010133582">
    <property type="protein sequence ID" value="CAF4621083.1"/>
    <property type="molecule type" value="Genomic_DNA"/>
</dbReference>
<accession>A0A8S2Z9Z6</accession>
<protein>
    <submittedName>
        <fullName evidence="1">Uncharacterized protein</fullName>
    </submittedName>
</protein>
<evidence type="ECO:0000313" key="2">
    <source>
        <dbReference type="Proteomes" id="UP000681722"/>
    </source>
</evidence>
<feature type="non-terminal residue" evidence="1">
    <location>
        <position position="1"/>
    </location>
</feature>
<name>A0A8S2Z9Z6_9BILA</name>
<evidence type="ECO:0000313" key="1">
    <source>
        <dbReference type="EMBL" id="CAF4621083.1"/>
    </source>
</evidence>
<dbReference type="AlphaFoldDB" id="A0A8S2Z9Z6"/>
<dbReference type="Proteomes" id="UP000681722">
    <property type="component" value="Unassembled WGS sequence"/>
</dbReference>